<feature type="domain" description="Chromo" evidence="4">
    <location>
        <begin position="166"/>
        <end position="226"/>
    </location>
</feature>
<dbReference type="EMBL" id="JAAPAO010000289">
    <property type="protein sequence ID" value="KAF4664369.1"/>
    <property type="molecule type" value="Genomic_DNA"/>
</dbReference>
<proteinExistence type="predicted"/>
<keyword evidence="2" id="KW-0812">Transmembrane</keyword>
<feature type="region of interest" description="Disordered" evidence="1">
    <location>
        <begin position="99"/>
        <end position="161"/>
    </location>
</feature>
<keyword evidence="2" id="KW-0472">Membrane</keyword>
<dbReference type="InterPro" id="IPR000953">
    <property type="entry name" value="Chromo/chromo_shadow_dom"/>
</dbReference>
<evidence type="ECO:0000256" key="3">
    <source>
        <dbReference type="SAM" id="SignalP"/>
    </source>
</evidence>
<evidence type="ECO:0000313" key="6">
    <source>
        <dbReference type="Proteomes" id="UP000591131"/>
    </source>
</evidence>
<dbReference type="SMART" id="SM00298">
    <property type="entry name" value="CHROMO"/>
    <property type="match status" value="1"/>
</dbReference>
<keyword evidence="6" id="KW-1185">Reference proteome</keyword>
<organism evidence="5 6">
    <name type="scientific">Perkinsus chesapeaki</name>
    <name type="common">Clam parasite</name>
    <name type="synonym">Perkinsus andrewsi</name>
    <dbReference type="NCBI Taxonomy" id="330153"/>
    <lineage>
        <taxon>Eukaryota</taxon>
        <taxon>Sar</taxon>
        <taxon>Alveolata</taxon>
        <taxon>Perkinsozoa</taxon>
        <taxon>Perkinsea</taxon>
        <taxon>Perkinsida</taxon>
        <taxon>Perkinsidae</taxon>
        <taxon>Perkinsus</taxon>
    </lineage>
</organism>
<keyword evidence="3" id="KW-0732">Signal</keyword>
<reference evidence="5 6" key="1">
    <citation type="submission" date="2020-04" db="EMBL/GenBank/DDBJ databases">
        <title>Perkinsus chesapeaki whole genome sequence.</title>
        <authorList>
            <person name="Bogema D.R."/>
        </authorList>
    </citation>
    <scope>NUCLEOTIDE SEQUENCE [LARGE SCALE GENOMIC DNA]</scope>
    <source>
        <strain evidence="5">ATCC PRA-425</strain>
    </source>
</reference>
<evidence type="ECO:0000256" key="2">
    <source>
        <dbReference type="SAM" id="Phobius"/>
    </source>
</evidence>
<dbReference type="OrthoDB" id="1918685at2759"/>
<dbReference type="Gene3D" id="2.40.50.40">
    <property type="match status" value="1"/>
</dbReference>
<feature type="region of interest" description="Disordered" evidence="1">
    <location>
        <begin position="213"/>
        <end position="232"/>
    </location>
</feature>
<dbReference type="Pfam" id="PF00385">
    <property type="entry name" value="Chromo"/>
    <property type="match status" value="1"/>
</dbReference>
<dbReference type="SUPFAM" id="SSF54160">
    <property type="entry name" value="Chromo domain-like"/>
    <property type="match status" value="1"/>
</dbReference>
<feature type="compositionally biased region" description="Basic and acidic residues" evidence="1">
    <location>
        <begin position="137"/>
        <end position="148"/>
    </location>
</feature>
<dbReference type="InterPro" id="IPR023780">
    <property type="entry name" value="Chromo_domain"/>
</dbReference>
<gene>
    <name evidence="5" type="ORF">FOL47_005150</name>
</gene>
<dbReference type="InterPro" id="IPR016197">
    <property type="entry name" value="Chromo-like_dom_sf"/>
</dbReference>
<dbReference type="CDD" id="cd00024">
    <property type="entry name" value="CD_CSD"/>
    <property type="match status" value="1"/>
</dbReference>
<evidence type="ECO:0000259" key="4">
    <source>
        <dbReference type="PROSITE" id="PS50013"/>
    </source>
</evidence>
<sequence>MPHWRSYAFDWAKLGFLGMVPAAAAADQPSKGPHLISSQMLQDFQTEVSVWLHKVYQAAWVEQPRVVFDLASFILGFSSVTLIFVLLLRQYVFNASKEAGRSPRKSKPSPISVRDSAYNKGSSAKRRGSTSRGGATGHREHPAKDRIAGRPSPVPTKIAGDDGKVYEIDSIVDSRNNGEVEEFLVTWVGYPPTSSTWEPGQNLPMHLIDEFKEFSSSSRARRHVKPPPSDSE</sequence>
<protein>
    <recommendedName>
        <fullName evidence="4">Chromo domain-containing protein</fullName>
    </recommendedName>
</protein>
<feature type="transmembrane region" description="Helical" evidence="2">
    <location>
        <begin position="70"/>
        <end position="88"/>
    </location>
</feature>
<keyword evidence="2" id="KW-1133">Transmembrane helix</keyword>
<feature type="chain" id="PRO_5029658435" description="Chromo domain-containing protein" evidence="3">
    <location>
        <begin position="27"/>
        <end position="232"/>
    </location>
</feature>
<name>A0A7J6LYK2_PERCH</name>
<accession>A0A7J6LYK2</accession>
<evidence type="ECO:0000313" key="5">
    <source>
        <dbReference type="EMBL" id="KAF4664369.1"/>
    </source>
</evidence>
<dbReference type="Proteomes" id="UP000591131">
    <property type="component" value="Unassembled WGS sequence"/>
</dbReference>
<feature type="signal peptide" evidence="3">
    <location>
        <begin position="1"/>
        <end position="26"/>
    </location>
</feature>
<comment type="caution">
    <text evidence="5">The sequence shown here is derived from an EMBL/GenBank/DDBJ whole genome shotgun (WGS) entry which is preliminary data.</text>
</comment>
<dbReference type="AlphaFoldDB" id="A0A7J6LYK2"/>
<dbReference type="PROSITE" id="PS50013">
    <property type="entry name" value="CHROMO_2"/>
    <property type="match status" value="1"/>
</dbReference>
<evidence type="ECO:0000256" key="1">
    <source>
        <dbReference type="SAM" id="MobiDB-lite"/>
    </source>
</evidence>